<keyword evidence="3" id="KW-1185">Reference proteome</keyword>
<dbReference type="Pfam" id="PF01522">
    <property type="entry name" value="Polysacc_deac_1"/>
    <property type="match status" value="1"/>
</dbReference>
<dbReference type="Gene3D" id="3.20.20.370">
    <property type="entry name" value="Glycoside hydrolase/deacetylase"/>
    <property type="match status" value="1"/>
</dbReference>
<sequence>MTGGRDANMTDSLLTLPPGKRMAVALTFDFDAHSPWMGTVGRTSPSYLSRGDFGAEQGVPRLLELLGRHDLPATWATPGHDLVTFPHRIEQILASGHEIAAHGCYHEVVPSLGPDEERRLMEVALGQHERIVGRRPRGYRSPAWDFSETTLDLLEEFGFDWDSSLMGREFELYRPRRVTLNYESANEFGPESRIIEIPVSWYLDDWPSVEYVAGVSALGPHRDMEDRWHTIFQYAHERVPGAVYVLTMHPQTIGRSHHLLVLEGLIERMLEAGDVWFATLSEIADAWRG</sequence>
<dbReference type="Proteomes" id="UP000651728">
    <property type="component" value="Unassembled WGS sequence"/>
</dbReference>
<dbReference type="InterPro" id="IPR037950">
    <property type="entry name" value="PgdA-like"/>
</dbReference>
<dbReference type="EMBL" id="BOOB01000014">
    <property type="protein sequence ID" value="GIH31960.1"/>
    <property type="molecule type" value="Genomic_DNA"/>
</dbReference>
<dbReference type="InterPro" id="IPR002509">
    <property type="entry name" value="NODB_dom"/>
</dbReference>
<dbReference type="CDD" id="cd10938">
    <property type="entry name" value="CE4_HpPgdA_like"/>
    <property type="match status" value="1"/>
</dbReference>
<dbReference type="PANTHER" id="PTHR47561:SF1">
    <property type="entry name" value="POLYSACCHARIDE DEACETYLASE FAMILY PROTEIN (AFU_ORTHOLOGUE AFUA_6G05030)"/>
    <property type="match status" value="1"/>
</dbReference>
<evidence type="ECO:0000313" key="3">
    <source>
        <dbReference type="Proteomes" id="UP000651728"/>
    </source>
</evidence>
<protein>
    <recommendedName>
        <fullName evidence="1">NodB homology domain-containing protein</fullName>
    </recommendedName>
</protein>
<name>A0ABQ4FAY5_9ACTN</name>
<proteinExistence type="predicted"/>
<dbReference type="InterPro" id="IPR011330">
    <property type="entry name" value="Glyco_hydro/deAcase_b/a-brl"/>
</dbReference>
<accession>A0ABQ4FAY5</accession>
<organism evidence="2 3">
    <name type="scientific">Microbispora amethystogenes</name>
    <dbReference type="NCBI Taxonomy" id="1427754"/>
    <lineage>
        <taxon>Bacteria</taxon>
        <taxon>Bacillati</taxon>
        <taxon>Actinomycetota</taxon>
        <taxon>Actinomycetes</taxon>
        <taxon>Streptosporangiales</taxon>
        <taxon>Streptosporangiaceae</taxon>
        <taxon>Microbispora</taxon>
    </lineage>
</organism>
<gene>
    <name evidence="2" type="ORF">Mam01_21240</name>
</gene>
<dbReference type="PROSITE" id="PS51677">
    <property type="entry name" value="NODB"/>
    <property type="match status" value="1"/>
</dbReference>
<dbReference type="SUPFAM" id="SSF88713">
    <property type="entry name" value="Glycoside hydrolase/deacetylase"/>
    <property type="match status" value="1"/>
</dbReference>
<dbReference type="PANTHER" id="PTHR47561">
    <property type="entry name" value="POLYSACCHARIDE DEACETYLASE FAMILY PROTEIN (AFU_ORTHOLOGUE AFUA_6G05030)"/>
    <property type="match status" value="1"/>
</dbReference>
<evidence type="ECO:0000259" key="1">
    <source>
        <dbReference type="PROSITE" id="PS51677"/>
    </source>
</evidence>
<comment type="caution">
    <text evidence="2">The sequence shown here is derived from an EMBL/GenBank/DDBJ whole genome shotgun (WGS) entry which is preliminary data.</text>
</comment>
<reference evidence="2 3" key="1">
    <citation type="submission" date="2021-01" db="EMBL/GenBank/DDBJ databases">
        <title>Whole genome shotgun sequence of Microbispora amethystogenes NBRC 101907.</title>
        <authorList>
            <person name="Komaki H."/>
            <person name="Tamura T."/>
        </authorList>
    </citation>
    <scope>NUCLEOTIDE SEQUENCE [LARGE SCALE GENOMIC DNA]</scope>
    <source>
        <strain evidence="2 3">NBRC 101907</strain>
    </source>
</reference>
<evidence type="ECO:0000313" key="2">
    <source>
        <dbReference type="EMBL" id="GIH31960.1"/>
    </source>
</evidence>
<feature type="domain" description="NodB homology" evidence="1">
    <location>
        <begin position="45"/>
        <end position="278"/>
    </location>
</feature>